<dbReference type="PANTHER" id="PTHR32444:SF234">
    <property type="entry name" value="RECEPTOR-LIKE SERINE_THREONINE-PROTEIN KINASE"/>
    <property type="match status" value="1"/>
</dbReference>
<proteinExistence type="inferred from homology"/>
<comment type="similarity">
    <text evidence="15">Belongs to the protein kinase superfamily. Ser/Thr protein kinase family.</text>
</comment>
<evidence type="ECO:0000313" key="25">
    <source>
        <dbReference type="Proteomes" id="UP000501690"/>
    </source>
</evidence>
<keyword evidence="16" id="KW-0245">EGF-like domain</keyword>
<evidence type="ECO:0000256" key="13">
    <source>
        <dbReference type="ARBA" id="ARBA00047899"/>
    </source>
</evidence>
<keyword evidence="2 15" id="KW-0723">Serine/threonine-protein kinase</keyword>
<dbReference type="InterPro" id="IPR021820">
    <property type="entry name" value="S-locus_recpt_kinase_C"/>
</dbReference>
<comment type="caution">
    <text evidence="16">Lacks conserved residue(s) required for the propagation of feature annotation.</text>
</comment>
<evidence type="ECO:0000256" key="5">
    <source>
        <dbReference type="ARBA" id="ARBA00022729"/>
    </source>
</evidence>
<dbReference type="InterPro" id="IPR003609">
    <property type="entry name" value="Pan_app"/>
</dbReference>
<dbReference type="Gene3D" id="3.50.4.10">
    <property type="entry name" value="Hepatocyte Growth Factor"/>
    <property type="match status" value="1"/>
</dbReference>
<keyword evidence="12" id="KW-0325">Glycoprotein</keyword>
<dbReference type="SMART" id="SM00108">
    <property type="entry name" value="B_lectin"/>
    <property type="match status" value="1"/>
</dbReference>
<feature type="compositionally biased region" description="Polar residues" evidence="17">
    <location>
        <begin position="807"/>
        <end position="825"/>
    </location>
</feature>
<dbReference type="PIRSF" id="PIRSF000641">
    <property type="entry name" value="SRK"/>
    <property type="match status" value="1"/>
</dbReference>
<keyword evidence="25" id="KW-1185">Reference proteome</keyword>
<keyword evidence="3 15" id="KW-0808">Transferase</keyword>
<dbReference type="Proteomes" id="UP000501690">
    <property type="component" value="Linkage Group LG3"/>
</dbReference>
<keyword evidence="7 15" id="KW-0418">Kinase</keyword>
<dbReference type="Pfam" id="PF00954">
    <property type="entry name" value="S_locus_glycop"/>
    <property type="match status" value="1"/>
</dbReference>
<dbReference type="Pfam" id="PF00069">
    <property type="entry name" value="Pkinase"/>
    <property type="match status" value="1"/>
</dbReference>
<keyword evidence="6 15" id="KW-0547">Nucleotide-binding</keyword>
<organism evidence="24 25">
    <name type="scientific">Vigna unguiculata</name>
    <name type="common">Cowpea</name>
    <dbReference type="NCBI Taxonomy" id="3917"/>
    <lineage>
        <taxon>Eukaryota</taxon>
        <taxon>Viridiplantae</taxon>
        <taxon>Streptophyta</taxon>
        <taxon>Embryophyta</taxon>
        <taxon>Tracheophyta</taxon>
        <taxon>Spermatophyta</taxon>
        <taxon>Magnoliopsida</taxon>
        <taxon>eudicotyledons</taxon>
        <taxon>Gunneridae</taxon>
        <taxon>Pentapetalae</taxon>
        <taxon>rosids</taxon>
        <taxon>fabids</taxon>
        <taxon>Fabales</taxon>
        <taxon>Fabaceae</taxon>
        <taxon>Papilionoideae</taxon>
        <taxon>50 kb inversion clade</taxon>
        <taxon>NPAAA clade</taxon>
        <taxon>indigoferoid/millettioid clade</taxon>
        <taxon>Phaseoleae</taxon>
        <taxon>Vigna</taxon>
    </lineage>
</organism>
<reference evidence="24 25" key="1">
    <citation type="submission" date="2019-04" db="EMBL/GenBank/DDBJ databases">
        <title>An improved genome assembly and genetic linkage map for asparagus bean, Vigna unguiculata ssp. sesquipedialis.</title>
        <authorList>
            <person name="Xia Q."/>
            <person name="Zhang R."/>
            <person name="Dong Y."/>
        </authorList>
    </citation>
    <scope>NUCLEOTIDE SEQUENCE [LARGE SCALE GENOMIC DNA]</scope>
    <source>
        <tissue evidence="24">Leaf</tissue>
    </source>
</reference>
<keyword evidence="5 19" id="KW-0732">Signal</keyword>
<dbReference type="InterPro" id="IPR000742">
    <property type="entry name" value="EGF"/>
</dbReference>
<dbReference type="EC" id="2.7.11.1" evidence="15"/>
<comment type="catalytic activity">
    <reaction evidence="13 15">
        <text>L-threonyl-[protein] + ATP = O-phospho-L-threonyl-[protein] + ADP + H(+)</text>
        <dbReference type="Rhea" id="RHEA:46608"/>
        <dbReference type="Rhea" id="RHEA-COMP:11060"/>
        <dbReference type="Rhea" id="RHEA-COMP:11605"/>
        <dbReference type="ChEBI" id="CHEBI:15378"/>
        <dbReference type="ChEBI" id="CHEBI:30013"/>
        <dbReference type="ChEBI" id="CHEBI:30616"/>
        <dbReference type="ChEBI" id="CHEBI:61977"/>
        <dbReference type="ChEBI" id="CHEBI:456216"/>
        <dbReference type="EC" id="2.7.11.1"/>
    </reaction>
</comment>
<sequence>MAIALICNFLLLFSQICSAAFTITQLEPLSDNGTTLVSKEGTFEMGFFSPGSSDKRYIGIWYKNIPVKTVVWVANRDNPITHNNNNNSGSNNNSGTNKFVISQEGNLVLFTENETLVWSANATKKVSNPVVQLLDSGNLVLTDANDETVFLWQSFDFPCDTLLPGMKLGWDLKTGLNRKLTAWKTWDDPSSGDFTWGVELGSNPDIVMWKGKTEYFRTGPYTGNMFSGVYGPRNNPLYDYVFVNNTDQVYYRYTLRNASVITIIVMNQTLYLRHRVTWIPEAKAWTIYQSLPIDSCDVYNTCGPNGKCAIAGSPICQCLDGFVPKWLQQWNAMDWREGCVRSEEWKCGVKDRDGFRRFGAMKLPNTTGSWVNQSMTLEECRDRCLRNCSCSAYSNLDTRNGGSGCSIWFGDLFDLRVIESGQDLYVRIATSETDGKQGRRKKVIAVASAVASLVFVMLLTFCIYITKRRYKGKTETKMATVDKNEGKQEDLELPFFDLATLVKATNNFSIENKLGEGGFGPVYKGTLVDGQEIAIKRLSRSSGQGLKEFRNEVILCAKLQHRNLVKVIGYCIEHEEKMLLYEYMPNKSLDLIIFDTYKSRFLDWQMRFNILNAIARGLLYLHQDSRLRIIHRDLKLSNILLDNDMNPKISDFGLARICGSDQVEGSTSIIVGTHGYMAPEYAIDGLFSTKSDVFSFGVLLLEILSGKKNRALTFQDNNHNLIDHAWSLWKEGTPEQLIDACLEDSYNVFEVVRCIQIGLLCLQHHPNDRPNMTSVVVMLTSENALPEPKEPGFLIRKISKEGEDSSNRQTSSSVNEASISLLNAR</sequence>
<feature type="signal peptide" evidence="19">
    <location>
        <begin position="1"/>
        <end position="19"/>
    </location>
</feature>
<dbReference type="Pfam" id="PF11883">
    <property type="entry name" value="DUF3403"/>
    <property type="match status" value="1"/>
</dbReference>
<evidence type="ECO:0000256" key="1">
    <source>
        <dbReference type="ARBA" id="ARBA00004479"/>
    </source>
</evidence>
<keyword evidence="4 18" id="KW-0812">Transmembrane</keyword>
<evidence type="ECO:0000256" key="17">
    <source>
        <dbReference type="SAM" id="MobiDB-lite"/>
    </source>
</evidence>
<dbReference type="PROSITE" id="PS50927">
    <property type="entry name" value="BULB_LECTIN"/>
    <property type="match status" value="1"/>
</dbReference>
<dbReference type="PROSITE" id="PS50026">
    <property type="entry name" value="EGF_3"/>
    <property type="match status" value="1"/>
</dbReference>
<dbReference type="SMART" id="SM00220">
    <property type="entry name" value="S_TKc"/>
    <property type="match status" value="1"/>
</dbReference>
<dbReference type="GO" id="GO:0005524">
    <property type="term" value="F:ATP binding"/>
    <property type="evidence" value="ECO:0007669"/>
    <property type="project" value="UniProtKB-KW"/>
</dbReference>
<dbReference type="FunFam" id="2.90.10.10:FF:000001">
    <property type="entry name" value="G-type lectin S-receptor-like serine/threonine-protein kinase"/>
    <property type="match status" value="1"/>
</dbReference>
<evidence type="ECO:0000256" key="10">
    <source>
        <dbReference type="ARBA" id="ARBA00023136"/>
    </source>
</evidence>
<dbReference type="OrthoDB" id="785331at2759"/>
<dbReference type="InterPro" id="IPR036426">
    <property type="entry name" value="Bulb-type_lectin_dom_sf"/>
</dbReference>
<evidence type="ECO:0000256" key="19">
    <source>
        <dbReference type="SAM" id="SignalP"/>
    </source>
</evidence>
<feature type="chain" id="PRO_5020037897" description="Receptor-like serine/threonine-protein kinase" evidence="19">
    <location>
        <begin position="20"/>
        <end position="825"/>
    </location>
</feature>
<dbReference type="Pfam" id="PF01453">
    <property type="entry name" value="B_lectin"/>
    <property type="match status" value="1"/>
</dbReference>
<dbReference type="PROSITE" id="PS50948">
    <property type="entry name" value="PAN"/>
    <property type="match status" value="1"/>
</dbReference>
<evidence type="ECO:0000259" key="22">
    <source>
        <dbReference type="PROSITE" id="PS50927"/>
    </source>
</evidence>
<dbReference type="SUPFAM" id="SSF51110">
    <property type="entry name" value="alpha-D-mannose-specific plant lectins"/>
    <property type="match status" value="1"/>
</dbReference>
<feature type="region of interest" description="Disordered" evidence="17">
    <location>
        <begin position="799"/>
        <end position="825"/>
    </location>
</feature>
<dbReference type="SUPFAM" id="SSF56112">
    <property type="entry name" value="Protein kinase-like (PK-like)"/>
    <property type="match status" value="1"/>
</dbReference>
<accession>A0A4D6LCL3</accession>
<dbReference type="InterPro" id="IPR024171">
    <property type="entry name" value="SRK-like_kinase"/>
</dbReference>
<feature type="transmembrane region" description="Helical" evidence="18">
    <location>
        <begin position="443"/>
        <end position="465"/>
    </location>
</feature>
<evidence type="ECO:0000256" key="12">
    <source>
        <dbReference type="ARBA" id="ARBA00023180"/>
    </source>
</evidence>
<dbReference type="InterPro" id="IPR011009">
    <property type="entry name" value="Kinase-like_dom_sf"/>
</dbReference>
<dbReference type="GO" id="GO:0048544">
    <property type="term" value="P:recognition of pollen"/>
    <property type="evidence" value="ECO:0007669"/>
    <property type="project" value="InterPro"/>
</dbReference>
<evidence type="ECO:0000256" key="16">
    <source>
        <dbReference type="PROSITE-ProRule" id="PRU00076"/>
    </source>
</evidence>
<evidence type="ECO:0000259" key="21">
    <source>
        <dbReference type="PROSITE" id="PS50026"/>
    </source>
</evidence>
<gene>
    <name evidence="24" type="ORF">DEO72_LG3g565</name>
</gene>
<dbReference type="PROSITE" id="PS50011">
    <property type="entry name" value="PROTEIN_KINASE_DOM"/>
    <property type="match status" value="1"/>
</dbReference>
<dbReference type="FunFam" id="1.10.510.10:FF:000060">
    <property type="entry name" value="G-type lectin S-receptor-like serine/threonine-protein kinase"/>
    <property type="match status" value="1"/>
</dbReference>
<dbReference type="EMBL" id="CP039347">
    <property type="protein sequence ID" value="QCD86044.1"/>
    <property type="molecule type" value="Genomic_DNA"/>
</dbReference>
<evidence type="ECO:0000256" key="14">
    <source>
        <dbReference type="ARBA" id="ARBA00048679"/>
    </source>
</evidence>
<keyword evidence="11" id="KW-1015">Disulfide bond</keyword>
<feature type="domain" description="EGF-like" evidence="21">
    <location>
        <begin position="292"/>
        <end position="328"/>
    </location>
</feature>
<dbReference type="CDD" id="cd14066">
    <property type="entry name" value="STKc_IRAK"/>
    <property type="match status" value="1"/>
</dbReference>
<evidence type="ECO:0000256" key="8">
    <source>
        <dbReference type="ARBA" id="ARBA00022840"/>
    </source>
</evidence>
<evidence type="ECO:0000256" key="11">
    <source>
        <dbReference type="ARBA" id="ARBA00023157"/>
    </source>
</evidence>
<comment type="subcellular location">
    <subcellularLocation>
        <location evidence="1">Membrane</location>
        <topology evidence="1">Single-pass type I membrane protein</topology>
    </subcellularLocation>
</comment>
<dbReference type="Gene3D" id="3.30.200.20">
    <property type="entry name" value="Phosphorylase Kinase, domain 1"/>
    <property type="match status" value="1"/>
</dbReference>
<evidence type="ECO:0000259" key="20">
    <source>
        <dbReference type="PROSITE" id="PS50011"/>
    </source>
</evidence>
<dbReference type="Pfam" id="PF08276">
    <property type="entry name" value="PAN_2"/>
    <property type="match status" value="1"/>
</dbReference>
<dbReference type="InterPro" id="IPR001480">
    <property type="entry name" value="Bulb-type_lectin_dom"/>
</dbReference>
<evidence type="ECO:0000259" key="23">
    <source>
        <dbReference type="PROSITE" id="PS50948"/>
    </source>
</evidence>
<dbReference type="FunFam" id="3.30.200.20:FF:000195">
    <property type="entry name" value="G-type lectin S-receptor-like serine/threonine-protein kinase"/>
    <property type="match status" value="1"/>
</dbReference>
<evidence type="ECO:0000256" key="9">
    <source>
        <dbReference type="ARBA" id="ARBA00022989"/>
    </source>
</evidence>
<evidence type="ECO:0000256" key="18">
    <source>
        <dbReference type="SAM" id="Phobius"/>
    </source>
</evidence>
<name>A0A4D6LCL3_VIGUN</name>
<evidence type="ECO:0000256" key="4">
    <source>
        <dbReference type="ARBA" id="ARBA00022692"/>
    </source>
</evidence>
<dbReference type="AlphaFoldDB" id="A0A4D6LCL3"/>
<dbReference type="PANTHER" id="PTHR32444">
    <property type="entry name" value="BULB-TYPE LECTIN DOMAIN-CONTAINING PROTEIN"/>
    <property type="match status" value="1"/>
</dbReference>
<feature type="domain" description="Protein kinase" evidence="20">
    <location>
        <begin position="508"/>
        <end position="785"/>
    </location>
</feature>
<keyword evidence="8 15" id="KW-0067">ATP-binding</keyword>
<dbReference type="CDD" id="cd00028">
    <property type="entry name" value="B_lectin"/>
    <property type="match status" value="1"/>
</dbReference>
<feature type="domain" description="Apple" evidence="23">
    <location>
        <begin position="347"/>
        <end position="429"/>
    </location>
</feature>
<protein>
    <recommendedName>
        <fullName evidence="15">Receptor-like serine/threonine-protein kinase</fullName>
        <ecNumber evidence="15">2.7.11.1</ecNumber>
    </recommendedName>
</protein>
<keyword evidence="10 18" id="KW-0472">Membrane</keyword>
<dbReference type="SMART" id="SM00473">
    <property type="entry name" value="PAN_AP"/>
    <property type="match status" value="1"/>
</dbReference>
<evidence type="ECO:0000256" key="3">
    <source>
        <dbReference type="ARBA" id="ARBA00022679"/>
    </source>
</evidence>
<dbReference type="InterPro" id="IPR000719">
    <property type="entry name" value="Prot_kinase_dom"/>
</dbReference>
<dbReference type="InterPro" id="IPR008271">
    <property type="entry name" value="Ser/Thr_kinase_AS"/>
</dbReference>
<evidence type="ECO:0000256" key="2">
    <source>
        <dbReference type="ARBA" id="ARBA00022527"/>
    </source>
</evidence>
<evidence type="ECO:0000256" key="15">
    <source>
        <dbReference type="PIRNR" id="PIRNR000641"/>
    </source>
</evidence>
<dbReference type="Gene3D" id="1.10.510.10">
    <property type="entry name" value="Transferase(Phosphotransferase) domain 1"/>
    <property type="match status" value="1"/>
</dbReference>
<dbReference type="InterPro" id="IPR000858">
    <property type="entry name" value="S_locus_glycoprot_dom"/>
</dbReference>
<dbReference type="PROSITE" id="PS00108">
    <property type="entry name" value="PROTEIN_KINASE_ST"/>
    <property type="match status" value="1"/>
</dbReference>
<keyword evidence="9 18" id="KW-1133">Transmembrane helix</keyword>
<evidence type="ECO:0000256" key="6">
    <source>
        <dbReference type="ARBA" id="ARBA00022741"/>
    </source>
</evidence>
<dbReference type="Gene3D" id="2.90.10.10">
    <property type="entry name" value="Bulb-type lectin domain"/>
    <property type="match status" value="1"/>
</dbReference>
<feature type="domain" description="Bulb-type lectin" evidence="22">
    <location>
        <begin position="20"/>
        <end position="154"/>
    </location>
</feature>
<dbReference type="Gramene" id="Vigun11g044900.1.v1.2">
    <property type="protein sequence ID" value="Vigun11g044900.1.v1.2"/>
    <property type="gene ID" value="Vigun11g044900.v1.2"/>
</dbReference>
<dbReference type="GO" id="GO:0004674">
    <property type="term" value="F:protein serine/threonine kinase activity"/>
    <property type="evidence" value="ECO:0007669"/>
    <property type="project" value="UniProtKB-KW"/>
</dbReference>
<dbReference type="CDD" id="cd01098">
    <property type="entry name" value="PAN_AP_plant"/>
    <property type="match status" value="1"/>
</dbReference>
<dbReference type="GO" id="GO:0106310">
    <property type="term" value="F:protein serine kinase activity"/>
    <property type="evidence" value="ECO:0007669"/>
    <property type="project" value="RHEA"/>
</dbReference>
<comment type="catalytic activity">
    <reaction evidence="14 15">
        <text>L-seryl-[protein] + ATP = O-phospho-L-seryl-[protein] + ADP + H(+)</text>
        <dbReference type="Rhea" id="RHEA:17989"/>
        <dbReference type="Rhea" id="RHEA-COMP:9863"/>
        <dbReference type="Rhea" id="RHEA-COMP:11604"/>
        <dbReference type="ChEBI" id="CHEBI:15378"/>
        <dbReference type="ChEBI" id="CHEBI:29999"/>
        <dbReference type="ChEBI" id="CHEBI:30616"/>
        <dbReference type="ChEBI" id="CHEBI:83421"/>
        <dbReference type="ChEBI" id="CHEBI:456216"/>
        <dbReference type="EC" id="2.7.11.1"/>
    </reaction>
</comment>
<evidence type="ECO:0000313" key="24">
    <source>
        <dbReference type="EMBL" id="QCD86044.1"/>
    </source>
</evidence>
<dbReference type="GO" id="GO:0016020">
    <property type="term" value="C:membrane"/>
    <property type="evidence" value="ECO:0007669"/>
    <property type="project" value="UniProtKB-SubCell"/>
</dbReference>
<evidence type="ECO:0000256" key="7">
    <source>
        <dbReference type="ARBA" id="ARBA00022777"/>
    </source>
</evidence>